<proteinExistence type="predicted"/>
<gene>
    <name evidence="2" type="ORF">FHX73_1187</name>
</gene>
<dbReference type="CDD" id="cd05403">
    <property type="entry name" value="NT_KNTase_like"/>
    <property type="match status" value="1"/>
</dbReference>
<dbReference type="Pfam" id="PF01909">
    <property type="entry name" value="NTP_transf_2"/>
    <property type="match status" value="1"/>
</dbReference>
<dbReference type="EMBL" id="VIWT01000001">
    <property type="protein sequence ID" value="TWF96323.1"/>
    <property type="molecule type" value="Genomic_DNA"/>
</dbReference>
<comment type="caution">
    <text evidence="2">The sequence shown here is derived from an EMBL/GenBank/DDBJ whole genome shotgun (WGS) entry which is preliminary data.</text>
</comment>
<evidence type="ECO:0000313" key="3">
    <source>
        <dbReference type="Proteomes" id="UP000317940"/>
    </source>
</evidence>
<keyword evidence="3" id="KW-1185">Reference proteome</keyword>
<sequence length="252" mass="27900">MGGDAATEELVRRFAAGLAGAVPVLAVWAHGSLALGDYQPGRSDLDLLAVLERALEPAERERLVALHKGLEREFPPAAKLHCTYLLADRLGDPALDHLTWAHRELFARPVTPVTRRELELGGLCYLGPPPGELLPPVGEAELRAFIRRDLSGYWLPATRWWVRWLRDDWVDVGLFTLARATATLRGGGLLTKSQALAVLPEFGVSPALLADLSSRRAGRPVRTGWRWRSRRAAQARRVLRLGIRKVLAEQPN</sequence>
<reference evidence="2 3" key="1">
    <citation type="submission" date="2019-06" db="EMBL/GenBank/DDBJ databases">
        <title>Sequencing the genomes of 1000 actinobacteria strains.</title>
        <authorList>
            <person name="Klenk H.-P."/>
        </authorList>
    </citation>
    <scope>NUCLEOTIDE SEQUENCE [LARGE SCALE GENOMIC DNA]</scope>
    <source>
        <strain evidence="2 3">DSM 44826</strain>
    </source>
</reference>
<name>A0A561UAE3_9ACTN</name>
<organism evidence="2 3">
    <name type="scientific">Kitasatospora viridis</name>
    <dbReference type="NCBI Taxonomy" id="281105"/>
    <lineage>
        <taxon>Bacteria</taxon>
        <taxon>Bacillati</taxon>
        <taxon>Actinomycetota</taxon>
        <taxon>Actinomycetes</taxon>
        <taxon>Kitasatosporales</taxon>
        <taxon>Streptomycetaceae</taxon>
        <taxon>Kitasatospora</taxon>
    </lineage>
</organism>
<dbReference type="GO" id="GO:0016779">
    <property type="term" value="F:nucleotidyltransferase activity"/>
    <property type="evidence" value="ECO:0007669"/>
    <property type="project" value="InterPro"/>
</dbReference>
<dbReference type="SUPFAM" id="SSF81301">
    <property type="entry name" value="Nucleotidyltransferase"/>
    <property type="match status" value="1"/>
</dbReference>
<dbReference type="RefSeq" id="WP_246213278.1">
    <property type="nucleotide sequence ID" value="NZ_BAAAMZ010000020.1"/>
</dbReference>
<feature type="domain" description="Polymerase nucleotidyl transferase" evidence="1">
    <location>
        <begin position="22"/>
        <end position="76"/>
    </location>
</feature>
<evidence type="ECO:0000313" key="2">
    <source>
        <dbReference type="EMBL" id="TWF96323.1"/>
    </source>
</evidence>
<evidence type="ECO:0000259" key="1">
    <source>
        <dbReference type="Pfam" id="PF01909"/>
    </source>
</evidence>
<protein>
    <submittedName>
        <fullName evidence="2">Nucleotidyltransferase-like protein</fullName>
    </submittedName>
</protein>
<keyword evidence="2" id="KW-0808">Transferase</keyword>
<dbReference type="InterPro" id="IPR002934">
    <property type="entry name" value="Polymerase_NTP_transf_dom"/>
</dbReference>
<accession>A0A561UAE3</accession>
<dbReference type="InterPro" id="IPR043519">
    <property type="entry name" value="NT_sf"/>
</dbReference>
<dbReference type="Proteomes" id="UP000317940">
    <property type="component" value="Unassembled WGS sequence"/>
</dbReference>
<dbReference type="AlphaFoldDB" id="A0A561UAE3"/>